<accession>A0A8D8NI57</accession>
<dbReference type="EMBL" id="HBUE01275360">
    <property type="protein sequence ID" value="CAG6566048.1"/>
    <property type="molecule type" value="Transcribed_RNA"/>
</dbReference>
<organism evidence="1">
    <name type="scientific">Culex pipiens</name>
    <name type="common">House mosquito</name>
    <dbReference type="NCBI Taxonomy" id="7175"/>
    <lineage>
        <taxon>Eukaryota</taxon>
        <taxon>Metazoa</taxon>
        <taxon>Ecdysozoa</taxon>
        <taxon>Arthropoda</taxon>
        <taxon>Hexapoda</taxon>
        <taxon>Insecta</taxon>
        <taxon>Pterygota</taxon>
        <taxon>Neoptera</taxon>
        <taxon>Endopterygota</taxon>
        <taxon>Diptera</taxon>
        <taxon>Nematocera</taxon>
        <taxon>Culicoidea</taxon>
        <taxon>Culicidae</taxon>
        <taxon>Culicinae</taxon>
        <taxon>Culicini</taxon>
        <taxon>Culex</taxon>
        <taxon>Culex</taxon>
    </lineage>
</organism>
<name>A0A8D8NI57_CULPI</name>
<protein>
    <submittedName>
        <fullName evidence="1">(northern house mosquito) hypothetical protein</fullName>
    </submittedName>
</protein>
<dbReference type="EMBL" id="HBUE01275362">
    <property type="protein sequence ID" value="CAG6566049.1"/>
    <property type="molecule type" value="Transcribed_RNA"/>
</dbReference>
<sequence>MPKVAGSIFDISTLFLFGQIFDAEGKKGDFSSIRRTLVDRRIPFDDDKKKSFLKNQRRFANVLLCNYHNFCCNNFSPSLTLNTSVMCDCFDLVNIQTFRFAFSVQCSVMCIVIEVCF</sequence>
<evidence type="ECO:0000313" key="1">
    <source>
        <dbReference type="EMBL" id="CAG6566049.1"/>
    </source>
</evidence>
<dbReference type="EMBL" id="HBUE01275367">
    <property type="protein sequence ID" value="CAG6566050.1"/>
    <property type="molecule type" value="Transcribed_RNA"/>
</dbReference>
<dbReference type="EMBL" id="HBUE01169967">
    <property type="protein sequence ID" value="CAG6514559.1"/>
    <property type="molecule type" value="Transcribed_RNA"/>
</dbReference>
<dbReference type="EMBL" id="HBUE01169969">
    <property type="protein sequence ID" value="CAG6514560.1"/>
    <property type="molecule type" value="Transcribed_RNA"/>
</dbReference>
<proteinExistence type="predicted"/>
<dbReference type="EMBL" id="HBUE01169974">
    <property type="protein sequence ID" value="CAG6514561.1"/>
    <property type="molecule type" value="Transcribed_RNA"/>
</dbReference>
<dbReference type="AlphaFoldDB" id="A0A8D8NI57"/>
<reference evidence="1" key="1">
    <citation type="submission" date="2021-05" db="EMBL/GenBank/DDBJ databases">
        <authorList>
            <person name="Alioto T."/>
            <person name="Alioto T."/>
            <person name="Gomez Garrido J."/>
        </authorList>
    </citation>
    <scope>NUCLEOTIDE SEQUENCE</scope>
</reference>